<dbReference type="InterPro" id="IPR011990">
    <property type="entry name" value="TPR-like_helical_dom_sf"/>
</dbReference>
<dbReference type="Pfam" id="PF07719">
    <property type="entry name" value="TPR_2"/>
    <property type="match status" value="1"/>
</dbReference>
<feature type="compositionally biased region" description="Polar residues" evidence="4">
    <location>
        <begin position="110"/>
        <end position="125"/>
    </location>
</feature>
<evidence type="ECO:0000256" key="3">
    <source>
        <dbReference type="PROSITE-ProRule" id="PRU00339"/>
    </source>
</evidence>
<accession>A0A7X1B8M0</accession>
<feature type="repeat" description="TPR" evidence="3">
    <location>
        <begin position="43"/>
        <end position="76"/>
    </location>
</feature>
<name>A0A7X1B8M0_9BACT</name>
<evidence type="ECO:0000256" key="1">
    <source>
        <dbReference type="ARBA" id="ARBA00022737"/>
    </source>
</evidence>
<dbReference type="SUPFAM" id="SSF48452">
    <property type="entry name" value="TPR-like"/>
    <property type="match status" value="1"/>
</dbReference>
<gene>
    <name evidence="5" type="ORF">H5P27_16110</name>
</gene>
<dbReference type="AlphaFoldDB" id="A0A7X1B8M0"/>
<sequence>MGQFEKASISSIVEDATFDFTMGDAEIGIAKLQAALQEQPEAFEAWHALCEIFYSEKRYDEALEAAEKAHALKPDDLFVNTSLSRIWLEKGSKEKAEHFGAQARMASWKDQLQNPDSASSQSDLA</sequence>
<feature type="region of interest" description="Disordered" evidence="4">
    <location>
        <begin position="98"/>
        <end position="125"/>
    </location>
</feature>
<dbReference type="InterPro" id="IPR013105">
    <property type="entry name" value="TPR_2"/>
</dbReference>
<dbReference type="EMBL" id="JACHVC010000013">
    <property type="protein sequence ID" value="MBC2607577.1"/>
    <property type="molecule type" value="Genomic_DNA"/>
</dbReference>
<dbReference type="PROSITE" id="PS50005">
    <property type="entry name" value="TPR"/>
    <property type="match status" value="1"/>
</dbReference>
<dbReference type="RefSeq" id="WP_185661453.1">
    <property type="nucleotide sequence ID" value="NZ_CAWPOO010000013.1"/>
</dbReference>
<comment type="caution">
    <text evidence="5">The sequence shown here is derived from an EMBL/GenBank/DDBJ whole genome shotgun (WGS) entry which is preliminary data.</text>
</comment>
<evidence type="ECO:0000313" key="5">
    <source>
        <dbReference type="EMBL" id="MBC2607577.1"/>
    </source>
</evidence>
<dbReference type="InterPro" id="IPR019734">
    <property type="entry name" value="TPR_rpt"/>
</dbReference>
<protein>
    <submittedName>
        <fullName evidence="5">Tetratricopeptide repeat protein</fullName>
    </submittedName>
</protein>
<evidence type="ECO:0000256" key="2">
    <source>
        <dbReference type="ARBA" id="ARBA00022803"/>
    </source>
</evidence>
<keyword evidence="6" id="KW-1185">Reference proteome</keyword>
<reference evidence="5 6" key="1">
    <citation type="submission" date="2020-07" db="EMBL/GenBank/DDBJ databases">
        <authorList>
            <person name="Feng X."/>
        </authorList>
    </citation>
    <scope>NUCLEOTIDE SEQUENCE [LARGE SCALE GENOMIC DNA]</scope>
    <source>
        <strain evidence="5 6">JCM23202</strain>
    </source>
</reference>
<keyword evidence="1" id="KW-0677">Repeat</keyword>
<dbReference type="Gene3D" id="1.25.40.10">
    <property type="entry name" value="Tetratricopeptide repeat domain"/>
    <property type="match status" value="1"/>
</dbReference>
<proteinExistence type="predicted"/>
<keyword evidence="2 3" id="KW-0802">TPR repeat</keyword>
<dbReference type="Proteomes" id="UP000526501">
    <property type="component" value="Unassembled WGS sequence"/>
</dbReference>
<evidence type="ECO:0000313" key="6">
    <source>
        <dbReference type="Proteomes" id="UP000526501"/>
    </source>
</evidence>
<organism evidence="5 6">
    <name type="scientific">Pelagicoccus albus</name>
    <dbReference type="NCBI Taxonomy" id="415222"/>
    <lineage>
        <taxon>Bacteria</taxon>
        <taxon>Pseudomonadati</taxon>
        <taxon>Verrucomicrobiota</taxon>
        <taxon>Opitutia</taxon>
        <taxon>Puniceicoccales</taxon>
        <taxon>Pelagicoccaceae</taxon>
        <taxon>Pelagicoccus</taxon>
    </lineage>
</organism>
<evidence type="ECO:0000256" key="4">
    <source>
        <dbReference type="SAM" id="MobiDB-lite"/>
    </source>
</evidence>